<dbReference type="InterPro" id="IPR020287">
    <property type="entry name" value="Tail_sheath_C"/>
</dbReference>
<proteinExistence type="inferred from homology"/>
<dbReference type="EMBL" id="FOZW01000001">
    <property type="protein sequence ID" value="SFS43179.1"/>
    <property type="molecule type" value="Genomic_DNA"/>
</dbReference>
<evidence type="ECO:0000259" key="2">
    <source>
        <dbReference type="Pfam" id="PF17482"/>
    </source>
</evidence>
<keyword evidence="4" id="KW-1185">Reference proteome</keyword>
<dbReference type="OrthoDB" id="9767864at2"/>
<name>A0A1I6PSK1_9RHOB</name>
<evidence type="ECO:0000256" key="1">
    <source>
        <dbReference type="ARBA" id="ARBA00008005"/>
    </source>
</evidence>
<dbReference type="PANTHER" id="PTHR35861">
    <property type="match status" value="1"/>
</dbReference>
<sequence length="695" mass="73880">MPVNPTYPGVYIEEIASGVRPIRGVATSIAAFIGTFSRGLHNEAVRVQSLSDFEREYGGLNRDSEASYAVQQFFLNGGSEAWIIRIGHPGDAGPPVLAALSPATAGLNAVVGGGAPDLLAVTAGRVIRDEPADNPGTWGNNLRLEVSHSTSANDTTFSLSIKEVQVSGDRTTVVREEVYRNLTMQPNEANTAIDVVNAASTLIYLSPDAAPVTDTDLPHTTGTLGGDLDPAADFAGGLATSTPTVAEISGIDVTVQFGPAATADDIGPIALDFSDLASPADDPVSFAAWAGLFQERLRRAATDATVPVNMRAYLAGAVVTLLGDGSAAEPWRFHVRAGQGAQPFDPDVRLVFAGANADHYGLDGGSVLHLGPQQIALSGGNDGAVVDAASGAYLVPAAAFAGNAGARSGIYALEDVDLFNILCMPDVPRLTDAGAPLAVYSEALNYVTERRAMMIVDIPLGLNRIDRMETWLVENAGLRAPNTAVYFPRTFIADRLNRNRLRSLASSGTVAGLWARTDAARGVWKAPAGTEARLRAVQDLAYVMTDAENGVLNPLGANCMRQFPIYGSVCWGARTMDGADQIASDWKYVPVRRTTLFIEESLYRGTQWVVFEPNDEPLWAQIRLNVGAFMHDLFRKGAFQGAMPSDAYLVKCDAETTTQSDIDNGIVNVEVGFAPLKPAEFVILKIQQIARRAES</sequence>
<dbReference type="Gene3D" id="3.40.50.11780">
    <property type="match status" value="2"/>
</dbReference>
<protein>
    <recommendedName>
        <fullName evidence="2">Tail sheath protein C-terminal domain-containing protein</fullName>
    </recommendedName>
</protein>
<gene>
    <name evidence="3" type="ORF">SAMN04488050_101739</name>
</gene>
<dbReference type="PANTHER" id="PTHR35861:SF1">
    <property type="entry name" value="PHAGE TAIL SHEATH PROTEIN"/>
    <property type="match status" value="1"/>
</dbReference>
<dbReference type="InterPro" id="IPR052042">
    <property type="entry name" value="Tail_sheath_structural"/>
</dbReference>
<evidence type="ECO:0000313" key="4">
    <source>
        <dbReference type="Proteomes" id="UP000199392"/>
    </source>
</evidence>
<dbReference type="Proteomes" id="UP000199392">
    <property type="component" value="Unassembled WGS sequence"/>
</dbReference>
<dbReference type="RefSeq" id="WP_092421940.1">
    <property type="nucleotide sequence ID" value="NZ_FNCL01000002.1"/>
</dbReference>
<reference evidence="4" key="1">
    <citation type="submission" date="2016-10" db="EMBL/GenBank/DDBJ databases">
        <authorList>
            <person name="Varghese N."/>
            <person name="Submissions S."/>
        </authorList>
    </citation>
    <scope>NUCLEOTIDE SEQUENCE [LARGE SCALE GENOMIC DNA]</scope>
    <source>
        <strain evidence="4">DSM 26894</strain>
    </source>
</reference>
<dbReference type="Pfam" id="PF17482">
    <property type="entry name" value="Phage_sheath_1C"/>
    <property type="match status" value="1"/>
</dbReference>
<comment type="similarity">
    <text evidence="1">Belongs to the myoviridae tail sheath protein family.</text>
</comment>
<dbReference type="AlphaFoldDB" id="A0A1I6PSK1"/>
<dbReference type="STRING" id="311180.SAMN04488050_101739"/>
<feature type="domain" description="Tail sheath protein C-terminal" evidence="2">
    <location>
        <begin position="584"/>
        <end position="688"/>
    </location>
</feature>
<accession>A0A1I6PSK1</accession>
<organism evidence="3 4">
    <name type="scientific">Alloyangia pacifica</name>
    <dbReference type="NCBI Taxonomy" id="311180"/>
    <lineage>
        <taxon>Bacteria</taxon>
        <taxon>Pseudomonadati</taxon>
        <taxon>Pseudomonadota</taxon>
        <taxon>Alphaproteobacteria</taxon>
        <taxon>Rhodobacterales</taxon>
        <taxon>Roseobacteraceae</taxon>
        <taxon>Alloyangia</taxon>
    </lineage>
</organism>
<evidence type="ECO:0000313" key="3">
    <source>
        <dbReference type="EMBL" id="SFS43179.1"/>
    </source>
</evidence>